<name>A0A5C6S041_9BACT</name>
<evidence type="ECO:0000256" key="7">
    <source>
        <dbReference type="ARBA" id="ARBA00048258"/>
    </source>
</evidence>
<feature type="binding site" evidence="8">
    <location>
        <position position="179"/>
    </location>
    <ligand>
        <name>ATP</name>
        <dbReference type="ChEBI" id="CHEBI:30616"/>
    </ligand>
</feature>
<dbReference type="GO" id="GO:0004592">
    <property type="term" value="F:pantoate-beta-alanine ligase activity"/>
    <property type="evidence" value="ECO:0007669"/>
    <property type="project" value="UniProtKB-UniRule"/>
</dbReference>
<feature type="binding site" evidence="8">
    <location>
        <begin position="187"/>
        <end position="190"/>
    </location>
    <ligand>
        <name>ATP</name>
        <dbReference type="ChEBI" id="CHEBI:30616"/>
    </ligand>
</feature>
<evidence type="ECO:0000256" key="8">
    <source>
        <dbReference type="HAMAP-Rule" id="MF_00158"/>
    </source>
</evidence>
<dbReference type="InterPro" id="IPR003721">
    <property type="entry name" value="Pantoate_ligase"/>
</dbReference>
<comment type="function">
    <text evidence="8">Catalyzes the condensation of pantoate with beta-alanine in an ATP-dependent reaction via a pantoyl-adenylate intermediate.</text>
</comment>
<dbReference type="Proteomes" id="UP000321580">
    <property type="component" value="Unassembled WGS sequence"/>
</dbReference>
<dbReference type="RefSeq" id="WP_147166042.1">
    <property type="nucleotide sequence ID" value="NZ_VOOR01000005.1"/>
</dbReference>
<dbReference type="PANTHER" id="PTHR21299:SF1">
    <property type="entry name" value="PANTOATE--BETA-ALANINE LIGASE"/>
    <property type="match status" value="1"/>
</dbReference>
<dbReference type="Pfam" id="PF02569">
    <property type="entry name" value="Pantoate_ligase"/>
    <property type="match status" value="1"/>
</dbReference>
<dbReference type="NCBIfam" id="TIGR00018">
    <property type="entry name" value="panC"/>
    <property type="match status" value="1"/>
</dbReference>
<evidence type="ECO:0000313" key="9">
    <source>
        <dbReference type="EMBL" id="TXB67921.1"/>
    </source>
</evidence>
<comment type="subcellular location">
    <subcellularLocation>
        <location evidence="8">Cytoplasm</location>
    </subcellularLocation>
</comment>
<accession>A0A5C6S041</accession>
<comment type="caution">
    <text evidence="9">The sequence shown here is derived from an EMBL/GenBank/DDBJ whole genome shotgun (WGS) entry which is preliminary data.</text>
</comment>
<evidence type="ECO:0000256" key="4">
    <source>
        <dbReference type="ARBA" id="ARBA00022655"/>
    </source>
</evidence>
<feature type="binding site" evidence="8">
    <location>
        <position position="61"/>
    </location>
    <ligand>
        <name>beta-alanine</name>
        <dbReference type="ChEBI" id="CHEBI:57966"/>
    </ligand>
</feature>
<dbReference type="UniPathway" id="UPA00028">
    <property type="reaction ID" value="UER00005"/>
</dbReference>
<proteinExistence type="inferred from homology"/>
<comment type="miscellaneous">
    <text evidence="8">The reaction proceeds by a bi uni uni bi ping pong mechanism.</text>
</comment>
<feature type="binding site" evidence="8">
    <location>
        <begin position="150"/>
        <end position="153"/>
    </location>
    <ligand>
        <name>ATP</name>
        <dbReference type="ChEBI" id="CHEBI:30616"/>
    </ligand>
</feature>
<comment type="similarity">
    <text evidence="2 8">Belongs to the pantothenate synthetase family.</text>
</comment>
<reference evidence="9 10" key="1">
    <citation type="submission" date="2019-08" db="EMBL/GenBank/DDBJ databases">
        <title>Genome of Phaeodactylibacter luteus.</title>
        <authorList>
            <person name="Bowman J.P."/>
        </authorList>
    </citation>
    <scope>NUCLEOTIDE SEQUENCE [LARGE SCALE GENOMIC DNA]</scope>
    <source>
        <strain evidence="9 10">KCTC 42180</strain>
    </source>
</reference>
<dbReference type="AlphaFoldDB" id="A0A5C6S041"/>
<dbReference type="Gene3D" id="3.30.1300.10">
    <property type="entry name" value="Pantoate-beta-alanine ligase, C-terminal domain"/>
    <property type="match status" value="1"/>
</dbReference>
<gene>
    <name evidence="8" type="primary">panC</name>
    <name evidence="9" type="ORF">FRY97_03485</name>
</gene>
<dbReference type="InterPro" id="IPR014729">
    <property type="entry name" value="Rossmann-like_a/b/a_fold"/>
</dbReference>
<keyword evidence="4 8" id="KW-0566">Pantothenate biosynthesis</keyword>
<comment type="subunit">
    <text evidence="8">Homodimer.</text>
</comment>
<sequence>MYLFKKASDLQTYLQPYRSRNRTVAFVPTMGALHQGHLSLIAAAAQAAQCTVCSIFVNPTQFNEASDLQQYPRLPEQDLELLHNSGCQAVFMPEVEEVYPAEEEVPVPDIDFGHLAAVMEGEFRPGHFAGVAQVVNRLLSLVQPDLLFLGQKDYQQLQIVKSMVKQLQLPVEVVGAPTVREADGLAMSSRNLRLSKGQRQSALAIYGVLQQLPQWAANGLTVAEAQQKALAALSNAGLRPEYVEIAAPDTLQPLSGFVPGNEAVACIAAWAGPVRLIDNMLFTV</sequence>
<keyword evidence="10" id="KW-1185">Reference proteome</keyword>
<evidence type="ECO:0000256" key="3">
    <source>
        <dbReference type="ARBA" id="ARBA00022598"/>
    </source>
</evidence>
<evidence type="ECO:0000313" key="10">
    <source>
        <dbReference type="Proteomes" id="UP000321580"/>
    </source>
</evidence>
<dbReference type="Gene3D" id="3.40.50.620">
    <property type="entry name" value="HUPs"/>
    <property type="match status" value="1"/>
</dbReference>
<dbReference type="HAMAP" id="MF_00158">
    <property type="entry name" value="PanC"/>
    <property type="match status" value="1"/>
</dbReference>
<feature type="binding site" evidence="8">
    <location>
        <position position="156"/>
    </location>
    <ligand>
        <name>(R)-pantoate</name>
        <dbReference type="ChEBI" id="CHEBI:15980"/>
    </ligand>
</feature>
<organism evidence="9 10">
    <name type="scientific">Phaeodactylibacter luteus</name>
    <dbReference type="NCBI Taxonomy" id="1564516"/>
    <lineage>
        <taxon>Bacteria</taxon>
        <taxon>Pseudomonadati</taxon>
        <taxon>Bacteroidota</taxon>
        <taxon>Saprospiria</taxon>
        <taxon>Saprospirales</taxon>
        <taxon>Haliscomenobacteraceae</taxon>
        <taxon>Phaeodactylibacter</taxon>
    </lineage>
</organism>
<feature type="binding site" evidence="8">
    <location>
        <position position="61"/>
    </location>
    <ligand>
        <name>(R)-pantoate</name>
        <dbReference type="ChEBI" id="CHEBI:15980"/>
    </ligand>
</feature>
<comment type="pathway">
    <text evidence="1 8">Cofactor biosynthesis; (R)-pantothenate biosynthesis; (R)-pantothenate from (R)-pantoate and beta-alanine: step 1/1.</text>
</comment>
<evidence type="ECO:0000256" key="5">
    <source>
        <dbReference type="ARBA" id="ARBA00022741"/>
    </source>
</evidence>
<dbReference type="SUPFAM" id="SSF52374">
    <property type="entry name" value="Nucleotidylyl transferase"/>
    <property type="match status" value="1"/>
</dbReference>
<keyword evidence="3 8" id="KW-0436">Ligase</keyword>
<keyword evidence="6 8" id="KW-0067">ATP-binding</keyword>
<dbReference type="GO" id="GO:0005524">
    <property type="term" value="F:ATP binding"/>
    <property type="evidence" value="ECO:0007669"/>
    <property type="project" value="UniProtKB-KW"/>
</dbReference>
<feature type="binding site" evidence="8">
    <location>
        <begin position="30"/>
        <end position="37"/>
    </location>
    <ligand>
        <name>ATP</name>
        <dbReference type="ChEBI" id="CHEBI:30616"/>
    </ligand>
</feature>
<dbReference type="PANTHER" id="PTHR21299">
    <property type="entry name" value="CYTIDYLATE KINASE/PANTOATE-BETA-ALANINE LIGASE"/>
    <property type="match status" value="1"/>
</dbReference>
<evidence type="ECO:0000256" key="2">
    <source>
        <dbReference type="ARBA" id="ARBA00009256"/>
    </source>
</evidence>
<dbReference type="EC" id="6.3.2.1" evidence="8"/>
<evidence type="ECO:0000256" key="6">
    <source>
        <dbReference type="ARBA" id="ARBA00022840"/>
    </source>
</evidence>
<evidence type="ECO:0000256" key="1">
    <source>
        <dbReference type="ARBA" id="ARBA00004990"/>
    </source>
</evidence>
<protein>
    <recommendedName>
        <fullName evidence="8">Pantothenate synthetase</fullName>
        <shortName evidence="8">PS</shortName>
        <ecNumber evidence="8">6.3.2.1</ecNumber>
    </recommendedName>
    <alternativeName>
        <fullName evidence="8">Pantoate--beta-alanine ligase</fullName>
    </alternativeName>
    <alternativeName>
        <fullName evidence="8">Pantoate-activating enzyme</fullName>
    </alternativeName>
</protein>
<keyword evidence="5 8" id="KW-0547">Nucleotide-binding</keyword>
<dbReference type="OrthoDB" id="9773087at2"/>
<comment type="catalytic activity">
    <reaction evidence="7 8">
        <text>(R)-pantoate + beta-alanine + ATP = (R)-pantothenate + AMP + diphosphate + H(+)</text>
        <dbReference type="Rhea" id="RHEA:10912"/>
        <dbReference type="ChEBI" id="CHEBI:15378"/>
        <dbReference type="ChEBI" id="CHEBI:15980"/>
        <dbReference type="ChEBI" id="CHEBI:29032"/>
        <dbReference type="ChEBI" id="CHEBI:30616"/>
        <dbReference type="ChEBI" id="CHEBI:33019"/>
        <dbReference type="ChEBI" id="CHEBI:57966"/>
        <dbReference type="ChEBI" id="CHEBI:456215"/>
        <dbReference type="EC" id="6.3.2.1"/>
    </reaction>
</comment>
<dbReference type="EMBL" id="VOOR01000005">
    <property type="protein sequence ID" value="TXB67921.1"/>
    <property type="molecule type" value="Genomic_DNA"/>
</dbReference>
<feature type="active site" description="Proton donor" evidence="8">
    <location>
        <position position="37"/>
    </location>
</feature>
<keyword evidence="8" id="KW-0963">Cytoplasm</keyword>
<dbReference type="CDD" id="cd00560">
    <property type="entry name" value="PanC"/>
    <property type="match status" value="1"/>
</dbReference>
<dbReference type="InterPro" id="IPR042176">
    <property type="entry name" value="Pantoate_ligase_C"/>
</dbReference>
<dbReference type="GO" id="GO:0015940">
    <property type="term" value="P:pantothenate biosynthetic process"/>
    <property type="evidence" value="ECO:0007669"/>
    <property type="project" value="UniProtKB-UniRule"/>
</dbReference>
<dbReference type="GO" id="GO:0005829">
    <property type="term" value="C:cytosol"/>
    <property type="evidence" value="ECO:0007669"/>
    <property type="project" value="TreeGrafter"/>
</dbReference>